<feature type="transmembrane region" description="Helical" evidence="3">
    <location>
        <begin position="1356"/>
        <end position="1375"/>
    </location>
</feature>
<feature type="compositionally biased region" description="Basic residues" evidence="2">
    <location>
        <begin position="2053"/>
        <end position="2065"/>
    </location>
</feature>
<dbReference type="InterPro" id="IPR051223">
    <property type="entry name" value="Polycystin"/>
</dbReference>
<feature type="region of interest" description="Disordered" evidence="2">
    <location>
        <begin position="2038"/>
        <end position="2100"/>
    </location>
</feature>
<feature type="transmembrane region" description="Helical" evidence="3">
    <location>
        <begin position="809"/>
        <end position="828"/>
    </location>
</feature>
<evidence type="ECO:0000259" key="4">
    <source>
        <dbReference type="PROSITE" id="PS50095"/>
    </source>
</evidence>
<feature type="transmembrane region" description="Helical" evidence="3">
    <location>
        <begin position="1523"/>
        <end position="1540"/>
    </location>
</feature>
<evidence type="ECO:0000313" key="6">
    <source>
        <dbReference type="Proteomes" id="UP000594262"/>
    </source>
</evidence>
<comment type="caution">
    <text evidence="1">Lacks conserved residue(s) required for the propagation of feature annotation.</text>
</comment>
<feature type="transmembrane region" description="Helical" evidence="3">
    <location>
        <begin position="1300"/>
        <end position="1318"/>
    </location>
</feature>
<dbReference type="GO" id="GO:0050982">
    <property type="term" value="P:detection of mechanical stimulus"/>
    <property type="evidence" value="ECO:0007669"/>
    <property type="project" value="TreeGrafter"/>
</dbReference>
<feature type="region of interest" description="Disordered" evidence="2">
    <location>
        <begin position="1871"/>
        <end position="1923"/>
    </location>
</feature>
<reference evidence="5" key="1">
    <citation type="submission" date="2021-01" db="UniProtKB">
        <authorList>
            <consortium name="EnsemblMetazoa"/>
        </authorList>
    </citation>
    <scope>IDENTIFICATION</scope>
</reference>
<name>A0A7M5X646_9CNID</name>
<feature type="compositionally biased region" description="Polar residues" evidence="2">
    <location>
        <begin position="2038"/>
        <end position="2048"/>
    </location>
</feature>
<dbReference type="EnsemblMetazoa" id="CLYHEMT017488.1">
    <property type="protein sequence ID" value="CLYHEMP017488.1"/>
    <property type="gene ID" value="CLYHEMG017488"/>
</dbReference>
<dbReference type="GO" id="GO:0016020">
    <property type="term" value="C:membrane"/>
    <property type="evidence" value="ECO:0007669"/>
    <property type="project" value="TreeGrafter"/>
</dbReference>
<keyword evidence="6" id="KW-1185">Reference proteome</keyword>
<evidence type="ECO:0000313" key="5">
    <source>
        <dbReference type="EnsemblMetazoa" id="CLYHEMP017488.1"/>
    </source>
</evidence>
<feature type="transmembrane region" description="Helical" evidence="3">
    <location>
        <begin position="1267"/>
        <end position="1288"/>
    </location>
</feature>
<dbReference type="Gene3D" id="2.60.60.20">
    <property type="entry name" value="PLAT/LH2 domain"/>
    <property type="match status" value="1"/>
</dbReference>
<keyword evidence="3" id="KW-1133">Transmembrane helix</keyword>
<protein>
    <recommendedName>
        <fullName evidence="4">PLAT domain-containing protein</fullName>
    </recommendedName>
</protein>
<feature type="transmembrane region" description="Helical" evidence="3">
    <location>
        <begin position="848"/>
        <end position="870"/>
    </location>
</feature>
<organism evidence="5 6">
    <name type="scientific">Clytia hemisphaerica</name>
    <dbReference type="NCBI Taxonomy" id="252671"/>
    <lineage>
        <taxon>Eukaryota</taxon>
        <taxon>Metazoa</taxon>
        <taxon>Cnidaria</taxon>
        <taxon>Hydrozoa</taxon>
        <taxon>Hydroidolina</taxon>
        <taxon>Leptothecata</taxon>
        <taxon>Obeliida</taxon>
        <taxon>Clytiidae</taxon>
        <taxon>Clytia</taxon>
    </lineage>
</organism>
<dbReference type="Proteomes" id="UP000594262">
    <property type="component" value="Unplaced"/>
</dbReference>
<feature type="transmembrane region" description="Helical" evidence="3">
    <location>
        <begin position="1396"/>
        <end position="1417"/>
    </location>
</feature>
<dbReference type="OrthoDB" id="5985852at2759"/>
<feature type="compositionally biased region" description="Low complexity" evidence="2">
    <location>
        <begin position="1911"/>
        <end position="1921"/>
    </location>
</feature>
<dbReference type="InterPro" id="IPR001024">
    <property type="entry name" value="PLAT/LH2_dom"/>
</dbReference>
<feature type="domain" description="PLAT" evidence="4">
    <location>
        <begin position="651"/>
        <end position="768"/>
    </location>
</feature>
<feature type="transmembrane region" description="Helical" evidence="3">
    <location>
        <begin position="1074"/>
        <end position="1092"/>
    </location>
</feature>
<evidence type="ECO:0000256" key="1">
    <source>
        <dbReference type="PROSITE-ProRule" id="PRU00152"/>
    </source>
</evidence>
<feature type="transmembrane region" description="Helical" evidence="3">
    <location>
        <begin position="976"/>
        <end position="999"/>
    </location>
</feature>
<dbReference type="PANTHER" id="PTHR10877:SF194">
    <property type="entry name" value="LOCATION OF VULVA DEFECTIVE 1"/>
    <property type="match status" value="1"/>
</dbReference>
<feature type="compositionally biased region" description="Acidic residues" evidence="2">
    <location>
        <begin position="2091"/>
        <end position="2100"/>
    </location>
</feature>
<dbReference type="SMART" id="SM00308">
    <property type="entry name" value="LH2"/>
    <property type="match status" value="1"/>
</dbReference>
<feature type="region of interest" description="Disordered" evidence="2">
    <location>
        <begin position="1992"/>
        <end position="2017"/>
    </location>
</feature>
<proteinExistence type="predicted"/>
<evidence type="ECO:0000256" key="3">
    <source>
        <dbReference type="SAM" id="Phobius"/>
    </source>
</evidence>
<accession>A0A7M5X646</accession>
<sequence>MNTEALYRLLKNKMPTRIQEPYVPLGSNQPSIIIDSGGFTDDTLYWVKVVAFRKDDPEKTTVGETKIPFNTKTTLNEGECSFQSMGYGLEKQYRIICEEWSGHESLLYEVQWLNPDTKRFETIQMTQTYQISFYLPHFAANKTKPVFRMIIEKKDGFRMQLCPIALQAERHLYDPKPLDYHFNMIKEDLEKEFEHPSIVANKVLAMAMILEQQNYGRQQQQKFVTGLCEIVYTIYPKVMPNFILVVMNKLVQFLDHTDEACLSYLWNTVIDIINKVQDEDQCYISYFDYAFVTQRTNYNNHLAEVYAKLLHLKQMQKESSGPLDQSRLQPFIKFLNERKSIFGEYMNFSTDYFRAVGKTTVSREESCHMLRSSSIQVENNKKSLTSDWKFTMTSVGQGEGYLIYANAKHHSYNGIEREKITDATYAISQEISTKQPVYVYQVTKNTAIRHKIKMVDAKFFYIFIQIEATSHNSFYYDFRARVSRVNEENKYFSIDQNEDNVDLFQRRVNVTSDLEEYVIITELRMKEKLFKMVEGEVWFNYTISFEQPICDTEELVDNRVFGKPLCDAEQTRSSLLICRCKGEGFIKSNINYIQSEFHTVLRESTGSLLPISILCSLIVLYIVVILARFWQVNHSTVPIIDIPENYPCDPYRYFFIIETGHCIGAGTSARVCAILYGEQGHSQKVELTQANKHLFERSSTNLFIMSCPKHLGMLTRLTIWHNNTNQSADWYIKQITVKDTYENKEYYFSVNNWLSLSKGLMSPHCALDAYTKPIRSKAKGFLENLLDYYIPVSLFFGPKYSNFDYFERSFYLIASILYYFMVTIVIFKDNVASNAHVVSVFHIQSSDIFWIAFLISLSYLPIGLVLSCLFRCSLKHPEEFGDYYSPRKRFNNKIGSIDSTHYTFSTTTSSQGALFYTKVLEDQISRRSSQDGIAWRFQLPYRSRTLAWIITMGITLISGALIWLKSVSIYSEFIMSWVQLAFLATLIEVFIVGSFLAIVQSVASLHVPFWGDSIGYFFHRMSRHVKDDEHMNEYQKAVMARDRSRFIRYADVMSVKEIKKKQKRAKKRLHVKQIYRKSALLIVLFLIVLGMTCLSHNRSLYEWDQELRRNITKNTGYIQDYEKWFHNFKKFAPKEESVIYGSVLTEVVTWDDGKQPIRRAFKQRNPRTFELTNQIIPQIKIANVTYNDNDVTKVVLSFLVTNVAGNTEPPTSRMFYSYVQMTFRKFKKKKFSDLLFKLDKQYLFKLDTHTLCLHGGESFLSMTTLSLLLQLSLLIVSIGMTLHAYSRLLERGVSYITTNLANVLLLMLCWVVSSFWVYEKTLQTDFDIAMNNLSFDPYLVEDVFRSILLFIEFQQLWNKVLGVLSFVVLIKWLWFFKLFSLTANSFNLLKRAILLAARYMIVPLVLLLGCAHVATILPSTPLRSFYDNIKILIFSSPFYLLRSQQYWTKFKSKYRTKMSQSQSKMNNSSPQINQSDQTSMSVPFVEEFHVFIACVFVFWISIRLTFIFFIGHFRRLGLSKKRINLLWLLKRGMSYGASYFRKKRYQRKQNHVIPSKVSKKHVYSEIDYQLEEVLYWLNECAYVDKEEDQYEWMLRYSVKNNTPSDDLHLQRLSGELMNEFVAEDIEDVDPDDVTTLTSSEFLPYQDDGGTTTSTACFENSSICCRDEICEDFEDEMKPVSGTSEIFEDEEEPSINHEITQVDFGFQSLPKTNLVEVVPVQNMSTHQSEMSKKDVSGIYKEDLLQMMPKQEPRERHAAPFRRFQLNDMSLDNTRANSGSLNTTTSQLQSGVGTFSRPIIIDQLRESEIKFEEGMQETIRKIQTMERKLNEYDYDSDVDYNNLVHRSVTMTTQKPSSKQVKFQSTDLVKKDTALTRNASPTNDMHRGILKNNTVTDKPPIYPVLYQRSNENDTTTQSQSSGSTYSKKKISNLNIHQNAGSNSQRYQPNQYLIPEVNEDSGIDSQQSPTNSKRSLNYSHKQVLNQSVTESHPEYLRHPNQVTDPHGAANRPSFNSLSKDFYPDIPAQKDYLPNRRFLPQLPTNASLSSSSAPGGRHIARKPRYSKRRGNQYSQSSYRRGGRQLRYDALNQGYEAENEEDEDTV</sequence>
<feature type="transmembrane region" description="Helical" evidence="3">
    <location>
        <begin position="1488"/>
        <end position="1511"/>
    </location>
</feature>
<feature type="transmembrane region" description="Helical" evidence="3">
    <location>
        <begin position="608"/>
        <end position="630"/>
    </location>
</feature>
<dbReference type="PROSITE" id="PS50095">
    <property type="entry name" value="PLAT"/>
    <property type="match status" value="1"/>
</dbReference>
<dbReference type="SUPFAM" id="SSF49723">
    <property type="entry name" value="Lipase/lipooxygenase domain (PLAT/LH2 domain)"/>
    <property type="match status" value="1"/>
</dbReference>
<dbReference type="InterPro" id="IPR036392">
    <property type="entry name" value="PLAT/LH2_dom_sf"/>
</dbReference>
<dbReference type="Pfam" id="PF01477">
    <property type="entry name" value="PLAT"/>
    <property type="match status" value="1"/>
</dbReference>
<keyword evidence="3" id="KW-0812">Transmembrane</keyword>
<evidence type="ECO:0000256" key="2">
    <source>
        <dbReference type="SAM" id="MobiDB-lite"/>
    </source>
</evidence>
<dbReference type="GO" id="GO:0005262">
    <property type="term" value="F:calcium channel activity"/>
    <property type="evidence" value="ECO:0007669"/>
    <property type="project" value="TreeGrafter"/>
</dbReference>
<dbReference type="PANTHER" id="PTHR10877">
    <property type="entry name" value="POLYCYSTIN FAMILY MEMBER"/>
    <property type="match status" value="1"/>
</dbReference>
<keyword evidence="3" id="KW-0472">Membrane</keyword>
<feature type="transmembrane region" description="Helical" evidence="3">
    <location>
        <begin position="945"/>
        <end position="964"/>
    </location>
</feature>